<keyword evidence="2 14" id="KW-0540">Nuclease</keyword>
<evidence type="ECO:0000256" key="9">
    <source>
        <dbReference type="ARBA" id="ARBA00022840"/>
    </source>
</evidence>
<keyword evidence="12 14" id="KW-0238">DNA-binding</keyword>
<keyword evidence="7 14" id="KW-0347">Helicase</keyword>
<keyword evidence="5 14" id="KW-0227">DNA damage</keyword>
<evidence type="ECO:0000256" key="13">
    <source>
        <dbReference type="ARBA" id="ARBA00023204"/>
    </source>
</evidence>
<comment type="cofactor">
    <cofactor evidence="14">
        <name>[4Fe-4S] cluster</name>
        <dbReference type="ChEBI" id="CHEBI:49883"/>
    </cofactor>
    <text evidence="14">Binds 1 [4Fe-4S] cluster.</text>
</comment>
<keyword evidence="3 14" id="KW-0479">Metal-binding</keyword>
<keyword evidence="10 14" id="KW-0408">Iron</keyword>
<dbReference type="GO" id="GO:0051539">
    <property type="term" value="F:4 iron, 4 sulfur cluster binding"/>
    <property type="evidence" value="ECO:0007669"/>
    <property type="project" value="UniProtKB-KW"/>
</dbReference>
<evidence type="ECO:0000256" key="3">
    <source>
        <dbReference type="ARBA" id="ARBA00022723"/>
    </source>
</evidence>
<accession>A0A7X0S0F0</accession>
<feature type="binding site" evidence="14">
    <location>
        <position position="1133"/>
    </location>
    <ligand>
        <name>[4Fe-4S] cluster</name>
        <dbReference type="ChEBI" id="CHEBI:49883"/>
    </ligand>
</feature>
<evidence type="ECO:0000256" key="12">
    <source>
        <dbReference type="ARBA" id="ARBA00023125"/>
    </source>
</evidence>
<evidence type="ECO:0000256" key="10">
    <source>
        <dbReference type="ARBA" id="ARBA00023004"/>
    </source>
</evidence>
<keyword evidence="13 14" id="KW-0234">DNA repair</keyword>
<sequence length="1178" mass="130244">MALRLLTGRSGSGKTRTCLDEIRHRLQSDPAGPPLLLLVPEQATFQAEYAMVTTPGLGGFMRAQVLSFRRLAFRVMQETGGAAVVPIGENGKAMLIHKALERRRGELKLFRGGASAAGLVTKLNELMTEWKRYGIDGRTLRQAAAAAAAQTGEDEASSDMLADKLQDLTLLQADVERELDGHYLDGEDALAWLVQGAASSGMLEGAEVWLDGFHGFTPNEYAVIEALLRRCARVTVTLCVDRPYGAGERPDELALFHPTAETSARLCELAESAGVPVEPFAVLTPDVLPRYADSPMLAHLERAADIRLRWSGDPALLQPEHPDCGVSLHAAANRRAEAEAAARDMLRRVREGSSRWRDMTVFVRRLEDYADLLATVFGDYGIPFFLDGKASAAHHPLVEFVRSALETVTGGWKLEALFRCAKTDLLHSPGRSVGRAEVDLLENYVLAAGIDGWRWHDDRAWYSLSGRDLEAEEEEGREDRTMERIRGSRDALIGPLRRLEARFKKADTVRDLCEALFLLLEETQAADRLELWSRADEASGEPGKARMHRPLWDGVIGLLDQLVELMGEENANPSLFAGMIDAGLEELKLGAVPPALDGVLIGSPERTRSDRISVLYLLGVNDGVMPMAIRENGLLSETERERLAQAGMPSAPGARRRLLDERFLAYLALTTPSRHLWISYPLADEEGQGLLPSEMIRRLRGWFPGLPTGALAAEPQPGDPEARQLACVAHPGRALTYTVARLRHWRQGGELARGWWSVYRWLAEREPWRSRLGTLLSSLRYANEEQPLTPSTSRLLYGDRLLASVSRMERFVACPFRHFAAHGLRLHERRLYRVDAPDIGQLFHAALRQTTEKLLSEGPAGLEAERWQGEAAAAVERLLPKVQSQILLSSHRHQAMARKLRDIVSKTSTMLGEHVRLSAFRPVGLEVAFGPDGALPPLSLDLGGGRWMDIAGRIDRVDAAETPEGVLLRIMDYKSSAVKLKLDEVAHGLSLQMLTYLDVVVTHAPHWLGRPAHPAGVLYFHVHNPLLHTANGMGEAEAGAAMLKEYRMQGLVLADGEAVQLMDESLAVTGKSAIVPVEFKKDGSFSARSQVAEPGQWDVLRKSVRSSIRRIGKRIVDGDVGIAPYRLDKKSPCTVCEYRPVCQFDGQLEGNRHHALPKPGSKEQVWRWLADQEEGEAE</sequence>
<evidence type="ECO:0000313" key="16">
    <source>
        <dbReference type="EMBL" id="MBB6675379.1"/>
    </source>
</evidence>
<dbReference type="PROSITE" id="PS51217">
    <property type="entry name" value="UVRD_HELICASE_CTER"/>
    <property type="match status" value="1"/>
</dbReference>
<dbReference type="EC" id="3.1.-.-" evidence="14"/>
<keyword evidence="11 14" id="KW-0411">Iron-sulfur</keyword>
<dbReference type="InterPro" id="IPR038726">
    <property type="entry name" value="PDDEXK_AddAB-type"/>
</dbReference>
<keyword evidence="17" id="KW-1185">Reference proteome</keyword>
<gene>
    <name evidence="14 16" type="primary">addB</name>
    <name evidence="16" type="ORF">H7C19_32450</name>
</gene>
<keyword evidence="1 14" id="KW-0004">4Fe-4S</keyword>
<comment type="subunit">
    <text evidence="14">Heterodimer of AddA and AddB.</text>
</comment>
<comment type="caution">
    <text evidence="16">The sequence shown here is derived from an EMBL/GenBank/DDBJ whole genome shotgun (WGS) entry which is preliminary data.</text>
</comment>
<dbReference type="SUPFAM" id="SSF52540">
    <property type="entry name" value="P-loop containing nucleoside triphosphate hydrolases"/>
    <property type="match status" value="1"/>
</dbReference>
<dbReference type="GO" id="GO:0003690">
    <property type="term" value="F:double-stranded DNA binding"/>
    <property type="evidence" value="ECO:0007669"/>
    <property type="project" value="UniProtKB-UniRule"/>
</dbReference>
<comment type="similarity">
    <text evidence="14">Belongs to the helicase family. AddB/RexB type 1 subfamily.</text>
</comment>
<keyword evidence="6 14" id="KW-0378">Hydrolase</keyword>
<dbReference type="GO" id="GO:0008409">
    <property type="term" value="F:5'-3' exonuclease activity"/>
    <property type="evidence" value="ECO:0007669"/>
    <property type="project" value="UniProtKB-UniRule"/>
</dbReference>
<dbReference type="Gene3D" id="3.40.50.300">
    <property type="entry name" value="P-loop containing nucleotide triphosphate hydrolases"/>
    <property type="match status" value="4"/>
</dbReference>
<dbReference type="InterPro" id="IPR014017">
    <property type="entry name" value="DNA_helicase_UvrD-like_C"/>
</dbReference>
<dbReference type="InterPro" id="IPR014140">
    <property type="entry name" value="DNA_helicase_suAddB"/>
</dbReference>
<comment type="miscellaneous">
    <text evidence="14">Despite having conserved helicase domains, this subunit does not have helicase activity.</text>
</comment>
<dbReference type="RefSeq" id="WP_185673235.1">
    <property type="nucleotide sequence ID" value="NZ_JACJVP010000074.1"/>
</dbReference>
<name>A0A7X0S0F0_9BACL</name>
<dbReference type="InterPro" id="IPR049035">
    <property type="entry name" value="ADDB_N"/>
</dbReference>
<dbReference type="HAMAP" id="MF_01452">
    <property type="entry name" value="AddB_type1"/>
    <property type="match status" value="1"/>
</dbReference>
<dbReference type="Pfam" id="PF21445">
    <property type="entry name" value="ADDB_N"/>
    <property type="match status" value="1"/>
</dbReference>
<evidence type="ECO:0000256" key="6">
    <source>
        <dbReference type="ARBA" id="ARBA00022801"/>
    </source>
</evidence>
<evidence type="ECO:0000256" key="4">
    <source>
        <dbReference type="ARBA" id="ARBA00022741"/>
    </source>
</evidence>
<keyword evidence="8 14" id="KW-0269">Exonuclease</keyword>
<protein>
    <recommendedName>
        <fullName evidence="14">ATP-dependent helicase/deoxyribonuclease subunit B</fullName>
        <ecNumber evidence="14">3.1.-.-</ecNumber>
    </recommendedName>
    <alternativeName>
        <fullName evidence="14">ATP-dependent helicase/nuclease subunit AddB</fullName>
    </alternativeName>
</protein>
<evidence type="ECO:0000256" key="8">
    <source>
        <dbReference type="ARBA" id="ARBA00022839"/>
    </source>
</evidence>
<evidence type="ECO:0000256" key="11">
    <source>
        <dbReference type="ARBA" id="ARBA00023014"/>
    </source>
</evidence>
<evidence type="ECO:0000256" key="5">
    <source>
        <dbReference type="ARBA" id="ARBA00022763"/>
    </source>
</evidence>
<comment type="cofactor">
    <cofactor evidence="14">
        <name>Mg(2+)</name>
        <dbReference type="ChEBI" id="CHEBI:18420"/>
    </cofactor>
</comment>
<evidence type="ECO:0000256" key="1">
    <source>
        <dbReference type="ARBA" id="ARBA00022485"/>
    </source>
</evidence>
<dbReference type="PANTHER" id="PTHR30591">
    <property type="entry name" value="RECBCD ENZYME SUBUNIT RECC"/>
    <property type="match status" value="1"/>
</dbReference>
<dbReference type="GO" id="GO:0005524">
    <property type="term" value="F:ATP binding"/>
    <property type="evidence" value="ECO:0007669"/>
    <property type="project" value="UniProtKB-UniRule"/>
</dbReference>
<dbReference type="NCBIfam" id="TIGR02773">
    <property type="entry name" value="addB_Gpos"/>
    <property type="match status" value="1"/>
</dbReference>
<dbReference type="GO" id="GO:0046872">
    <property type="term" value="F:metal ion binding"/>
    <property type="evidence" value="ECO:0007669"/>
    <property type="project" value="UniProtKB-KW"/>
</dbReference>
<reference evidence="16 17" key="1">
    <citation type="submission" date="2020-08" db="EMBL/GenBank/DDBJ databases">
        <title>Cohnella phylogeny.</title>
        <authorList>
            <person name="Dunlap C."/>
        </authorList>
    </citation>
    <scope>NUCLEOTIDE SEQUENCE [LARGE SCALE GENOMIC DNA]</scope>
    <source>
        <strain evidence="16 17">DSM 28246</strain>
    </source>
</reference>
<evidence type="ECO:0000259" key="15">
    <source>
        <dbReference type="PROSITE" id="PS51217"/>
    </source>
</evidence>
<dbReference type="PANTHER" id="PTHR30591:SF1">
    <property type="entry name" value="RECBCD ENZYME SUBUNIT RECC"/>
    <property type="match status" value="1"/>
</dbReference>
<proteinExistence type="inferred from homology"/>
<dbReference type="GO" id="GO:0004386">
    <property type="term" value="F:helicase activity"/>
    <property type="evidence" value="ECO:0007669"/>
    <property type="project" value="UniProtKB-KW"/>
</dbReference>
<dbReference type="EMBL" id="JACJVP010000074">
    <property type="protein sequence ID" value="MBB6675379.1"/>
    <property type="molecule type" value="Genomic_DNA"/>
</dbReference>
<evidence type="ECO:0000256" key="2">
    <source>
        <dbReference type="ARBA" id="ARBA00022722"/>
    </source>
</evidence>
<dbReference type="Gene3D" id="6.10.140.1030">
    <property type="match status" value="1"/>
</dbReference>
<keyword evidence="4 14" id="KW-0547">Nucleotide-binding</keyword>
<feature type="binding site" evidence="14">
    <location>
        <position position="814"/>
    </location>
    <ligand>
        <name>[4Fe-4S] cluster</name>
        <dbReference type="ChEBI" id="CHEBI:49883"/>
    </ligand>
</feature>
<organism evidence="16 17">
    <name type="scientific">Cohnella nanjingensis</name>
    <dbReference type="NCBI Taxonomy" id="1387779"/>
    <lineage>
        <taxon>Bacteria</taxon>
        <taxon>Bacillati</taxon>
        <taxon>Bacillota</taxon>
        <taxon>Bacilli</taxon>
        <taxon>Bacillales</taxon>
        <taxon>Paenibacillaceae</taxon>
        <taxon>Cohnella</taxon>
    </lineage>
</organism>
<dbReference type="Proteomes" id="UP000547209">
    <property type="component" value="Unassembled WGS sequence"/>
</dbReference>
<dbReference type="InterPro" id="IPR027417">
    <property type="entry name" value="P-loop_NTPase"/>
</dbReference>
<feature type="binding site" evidence="14">
    <location>
        <position position="1136"/>
    </location>
    <ligand>
        <name>[4Fe-4S] cluster</name>
        <dbReference type="ChEBI" id="CHEBI:49883"/>
    </ligand>
</feature>
<dbReference type="AlphaFoldDB" id="A0A7X0S0F0"/>
<evidence type="ECO:0000256" key="14">
    <source>
        <dbReference type="HAMAP-Rule" id="MF_01452"/>
    </source>
</evidence>
<comment type="function">
    <text evidence="14">The heterodimer acts as both an ATP-dependent DNA helicase and an ATP-dependent, dual-direction single-stranded exonuclease. Recognizes the chi site generating a DNA molecule suitable for the initiation of homologous recombination. The AddB subunit has 5' -&gt; 3' nuclease activity but not helicase activity.</text>
</comment>
<evidence type="ECO:0000313" key="17">
    <source>
        <dbReference type="Proteomes" id="UP000547209"/>
    </source>
</evidence>
<evidence type="ECO:0000256" key="7">
    <source>
        <dbReference type="ARBA" id="ARBA00022806"/>
    </source>
</evidence>
<dbReference type="Pfam" id="PF12705">
    <property type="entry name" value="PDDEXK_1"/>
    <property type="match status" value="1"/>
</dbReference>
<dbReference type="GO" id="GO:0000724">
    <property type="term" value="P:double-strand break repair via homologous recombination"/>
    <property type="evidence" value="ECO:0007669"/>
    <property type="project" value="UniProtKB-UniRule"/>
</dbReference>
<feature type="binding site" evidence="14">
    <location>
        <position position="1142"/>
    </location>
    <ligand>
        <name>[4Fe-4S] cluster</name>
        <dbReference type="ChEBI" id="CHEBI:49883"/>
    </ligand>
</feature>
<keyword evidence="9 14" id="KW-0067">ATP-binding</keyword>
<feature type="domain" description="UvrD-like helicase C-terminal" evidence="15">
    <location>
        <begin position="286"/>
        <end position="597"/>
    </location>
</feature>